<keyword evidence="3" id="KW-1185">Reference proteome</keyword>
<feature type="chain" id="PRO_5018056425" evidence="1">
    <location>
        <begin position="19"/>
        <end position="307"/>
    </location>
</feature>
<dbReference type="InterPro" id="IPR019861">
    <property type="entry name" value="PorP/SprF_Bacteroidetes"/>
</dbReference>
<dbReference type="Pfam" id="PF11751">
    <property type="entry name" value="PorP_SprF"/>
    <property type="match status" value="1"/>
</dbReference>
<gene>
    <name evidence="2" type="ORF">EGM88_01425</name>
</gene>
<protein>
    <submittedName>
        <fullName evidence="2">Type IX secretion system membrane protein PorP/SprF</fullName>
    </submittedName>
</protein>
<proteinExistence type="predicted"/>
<dbReference type="EMBL" id="RPFJ01000002">
    <property type="protein sequence ID" value="RPD99953.1"/>
    <property type="molecule type" value="Genomic_DNA"/>
</dbReference>
<evidence type="ECO:0000313" key="2">
    <source>
        <dbReference type="EMBL" id="RPD99953.1"/>
    </source>
</evidence>
<evidence type="ECO:0000256" key="1">
    <source>
        <dbReference type="SAM" id="SignalP"/>
    </source>
</evidence>
<dbReference type="AlphaFoldDB" id="A0A3N4PK19"/>
<organism evidence="2 3">
    <name type="scientific">Aureibaculum marinum</name>
    <dbReference type="NCBI Taxonomy" id="2487930"/>
    <lineage>
        <taxon>Bacteria</taxon>
        <taxon>Pseudomonadati</taxon>
        <taxon>Bacteroidota</taxon>
        <taxon>Flavobacteriia</taxon>
        <taxon>Flavobacteriales</taxon>
        <taxon>Flavobacteriaceae</taxon>
        <taxon>Aureibaculum</taxon>
    </lineage>
</organism>
<sequence length="307" mass="33978">MRTSLLIAFLAFAQIVMGQQDSQYTQYMYNTQTVNPAYAGSRGVLNLTGLYRTQWVGINGAPETSNFSLNTPVGNRVGLGLSFYKDKIGISLENNIAADVSYTLPLNDDDLFMSFGMKGGVNILDVDFSQLNPNDVNDPSFSPSNNIDGQVSPIIGIGLYLRNKDKWYLGISAPNLLNTDHYDDVTISTTKERLHYYAIGGYVFDLNSSWKFKPAILLKGVKGAPLAADFSANFLFNERFTLGAAYRWDSAVSGLFGFQITNGIMLGYAYDYDVTDIGNYSNGSHEFFLRFEIGDGNNQGVVNPRFF</sequence>
<accession>A0A3N4PK19</accession>
<comment type="caution">
    <text evidence="2">The sequence shown here is derived from an EMBL/GenBank/DDBJ whole genome shotgun (WGS) entry which is preliminary data.</text>
</comment>
<feature type="signal peptide" evidence="1">
    <location>
        <begin position="1"/>
        <end position="18"/>
    </location>
</feature>
<dbReference type="NCBIfam" id="TIGR03519">
    <property type="entry name" value="T9SS_PorP_fam"/>
    <property type="match status" value="1"/>
</dbReference>
<evidence type="ECO:0000313" key="3">
    <source>
        <dbReference type="Proteomes" id="UP000270856"/>
    </source>
</evidence>
<dbReference type="RefSeq" id="WP_123896146.1">
    <property type="nucleotide sequence ID" value="NZ_RPFJ01000002.1"/>
</dbReference>
<keyword evidence="1" id="KW-0732">Signal</keyword>
<reference evidence="2 3" key="1">
    <citation type="submission" date="2018-11" db="EMBL/GenBank/DDBJ databases">
        <title>Aureibaculum marinum gen. nov., sp. nov., a member of the family Flavobacteriaceae isolated from the Bohai Sea.</title>
        <authorList>
            <person name="Ji X."/>
        </authorList>
    </citation>
    <scope>NUCLEOTIDE SEQUENCE [LARGE SCALE GENOMIC DNA]</scope>
    <source>
        <strain evidence="2 3">BH-SD17</strain>
    </source>
</reference>
<dbReference type="Proteomes" id="UP000270856">
    <property type="component" value="Unassembled WGS sequence"/>
</dbReference>
<name>A0A3N4PK19_9FLAO</name>
<dbReference type="OrthoDB" id="1114455at2"/>